<dbReference type="Proteomes" id="UP000664044">
    <property type="component" value="Unassembled WGS sequence"/>
</dbReference>
<dbReference type="InterPro" id="IPR013538">
    <property type="entry name" value="ASHA1/2-like_C"/>
</dbReference>
<keyword evidence="4" id="KW-1185">Reference proteome</keyword>
<dbReference type="SUPFAM" id="SSF55961">
    <property type="entry name" value="Bet v1-like"/>
    <property type="match status" value="1"/>
</dbReference>
<comment type="similarity">
    <text evidence="1">Belongs to the AHA1 family.</text>
</comment>
<name>A0ABS3G3N6_9FLAO</name>
<accession>A0ABS3G3N6</accession>
<proteinExistence type="inferred from homology"/>
<reference evidence="3 4" key="1">
    <citation type="submission" date="2021-03" db="EMBL/GenBank/DDBJ databases">
        <title>Muricauda lutimaris sp. nov. and Muricauda ruestringensis sp. nov, two marine members of the Flavobacteriaceae isolated from deep sea sediments of Western Pacific.</title>
        <authorList>
            <person name="Zhao S."/>
            <person name="Liu R."/>
        </authorList>
    </citation>
    <scope>NUCLEOTIDE SEQUENCE [LARGE SCALE GENOMIC DNA]</scope>
    <source>
        <strain evidence="3 4">BC31-1-A7</strain>
    </source>
</reference>
<organism evidence="3 4">
    <name type="scientific">Flagellimonas aurea</name>
    <dbReference type="NCBI Taxonomy" id="2915619"/>
    <lineage>
        <taxon>Bacteria</taxon>
        <taxon>Pseudomonadati</taxon>
        <taxon>Bacteroidota</taxon>
        <taxon>Flavobacteriia</taxon>
        <taxon>Flavobacteriales</taxon>
        <taxon>Flavobacteriaceae</taxon>
        <taxon>Flagellimonas</taxon>
    </lineage>
</organism>
<feature type="domain" description="Activator of Hsp90 ATPase homologue 1/2-like C-terminal" evidence="2">
    <location>
        <begin position="11"/>
        <end position="143"/>
    </location>
</feature>
<dbReference type="Pfam" id="PF08327">
    <property type="entry name" value="AHSA1"/>
    <property type="match status" value="1"/>
</dbReference>
<evidence type="ECO:0000313" key="4">
    <source>
        <dbReference type="Proteomes" id="UP000664044"/>
    </source>
</evidence>
<comment type="caution">
    <text evidence="3">The sequence shown here is derived from an EMBL/GenBank/DDBJ whole genome shotgun (WGS) entry which is preliminary data.</text>
</comment>
<protein>
    <submittedName>
        <fullName evidence="3">SRPBCC domain-containing protein</fullName>
    </submittedName>
</protein>
<dbReference type="EMBL" id="JAFLNL010000004">
    <property type="protein sequence ID" value="MBO0354029.1"/>
    <property type="molecule type" value="Genomic_DNA"/>
</dbReference>
<evidence type="ECO:0000256" key="1">
    <source>
        <dbReference type="ARBA" id="ARBA00006817"/>
    </source>
</evidence>
<dbReference type="InterPro" id="IPR023393">
    <property type="entry name" value="START-like_dom_sf"/>
</dbReference>
<evidence type="ECO:0000313" key="3">
    <source>
        <dbReference type="EMBL" id="MBO0354029.1"/>
    </source>
</evidence>
<evidence type="ECO:0000259" key="2">
    <source>
        <dbReference type="Pfam" id="PF08327"/>
    </source>
</evidence>
<dbReference type="RefSeq" id="WP_207032857.1">
    <property type="nucleotide sequence ID" value="NZ_JAFLNL010000004.1"/>
</dbReference>
<dbReference type="Gene3D" id="3.30.530.20">
    <property type="match status" value="1"/>
</dbReference>
<dbReference type="CDD" id="cd07814">
    <property type="entry name" value="SRPBCC_CalC_Aha1-like"/>
    <property type="match status" value="1"/>
</dbReference>
<gene>
    <name evidence="3" type="ORF">J0656_08380</name>
</gene>
<sequence>MILQKFKITINATPEKVWQILWNDITYRKWTTVFAEGSFAETDWQEGSKVLFLGPEGRGMVSRIKRNIPNERMTIEHLGVVEGGIENFESKEANQWAGATEDYTLESVYEGTLLRVEMETIEDYKSFFEETWPKALEKVKELAEKSL</sequence>